<dbReference type="EMBL" id="FOQD01000004">
    <property type="protein sequence ID" value="SFH91827.1"/>
    <property type="molecule type" value="Genomic_DNA"/>
</dbReference>
<reference evidence="3" key="1">
    <citation type="submission" date="2016-10" db="EMBL/GenBank/DDBJ databases">
        <authorList>
            <person name="Varghese N."/>
            <person name="Submissions S."/>
        </authorList>
    </citation>
    <scope>NUCLEOTIDE SEQUENCE [LARGE SCALE GENOMIC DNA]</scope>
    <source>
        <strain evidence="3">DSM 26348</strain>
    </source>
</reference>
<evidence type="ECO:0000256" key="1">
    <source>
        <dbReference type="SAM" id="SignalP"/>
    </source>
</evidence>
<accession>A0A1I3DYL1</accession>
<feature type="chain" id="PRO_5011739036" evidence="1">
    <location>
        <begin position="25"/>
        <end position="190"/>
    </location>
</feature>
<proteinExistence type="predicted"/>
<evidence type="ECO:0000313" key="2">
    <source>
        <dbReference type="EMBL" id="SFH91827.1"/>
    </source>
</evidence>
<dbReference type="AlphaFoldDB" id="A0A1I3DYL1"/>
<keyword evidence="3" id="KW-1185">Reference proteome</keyword>
<feature type="signal peptide" evidence="1">
    <location>
        <begin position="1"/>
        <end position="24"/>
    </location>
</feature>
<name>A0A1I3DYL1_9PLAN</name>
<keyword evidence="1" id="KW-0732">Signal</keyword>
<gene>
    <name evidence="2" type="ORF">SAMN05421753_1045</name>
</gene>
<evidence type="ECO:0000313" key="3">
    <source>
        <dbReference type="Proteomes" id="UP000199518"/>
    </source>
</evidence>
<dbReference type="Proteomes" id="UP000199518">
    <property type="component" value="Unassembled WGS sequence"/>
</dbReference>
<protein>
    <submittedName>
        <fullName evidence="2">Uncharacterized protein</fullName>
    </submittedName>
</protein>
<organism evidence="2 3">
    <name type="scientific">Planctomicrobium piriforme</name>
    <dbReference type="NCBI Taxonomy" id="1576369"/>
    <lineage>
        <taxon>Bacteria</taxon>
        <taxon>Pseudomonadati</taxon>
        <taxon>Planctomycetota</taxon>
        <taxon>Planctomycetia</taxon>
        <taxon>Planctomycetales</taxon>
        <taxon>Planctomycetaceae</taxon>
        <taxon>Planctomicrobium</taxon>
    </lineage>
</organism>
<sequence>MFRAVKIFAAIVASHFVAATSLFAQCSCVAPSCVVPAAPSCSVPDHCGSYGCYGPSYSGCSTCEKGRCGKNHIVNLDFSRTIIRKNNFSGMFGEAPPAGFAVSSMPVLNVSAAAIPVNFGAASSSNADLAAAVVRMLGEQRASNASATAAASSTCNDPCGDIKQLQSDVQELKEITVKLSLVVEKLSEGK</sequence>